<evidence type="ECO:0000256" key="2">
    <source>
        <dbReference type="ARBA" id="ARBA00013064"/>
    </source>
</evidence>
<comment type="catalytic activity">
    <reaction evidence="9">
        <text>O-phospho-L-tyrosyl-[protein] + H2O = L-tyrosyl-[protein] + phosphate</text>
        <dbReference type="Rhea" id="RHEA:10684"/>
        <dbReference type="Rhea" id="RHEA-COMP:10136"/>
        <dbReference type="Rhea" id="RHEA-COMP:20101"/>
        <dbReference type="ChEBI" id="CHEBI:15377"/>
        <dbReference type="ChEBI" id="CHEBI:43474"/>
        <dbReference type="ChEBI" id="CHEBI:46858"/>
        <dbReference type="ChEBI" id="CHEBI:61978"/>
        <dbReference type="EC" id="3.1.3.48"/>
    </reaction>
</comment>
<evidence type="ECO:0000256" key="4">
    <source>
        <dbReference type="ARBA" id="ARBA00022801"/>
    </source>
</evidence>
<dbReference type="AlphaFoldDB" id="S9U634"/>
<dbReference type="InterPro" id="IPR000387">
    <property type="entry name" value="Tyr_Pase_dom"/>
</dbReference>
<evidence type="ECO:0000256" key="3">
    <source>
        <dbReference type="ARBA" id="ARBA00022481"/>
    </source>
</evidence>
<evidence type="ECO:0000313" key="15">
    <source>
        <dbReference type="Proteomes" id="UP000015354"/>
    </source>
</evidence>
<evidence type="ECO:0000256" key="9">
    <source>
        <dbReference type="ARBA" id="ARBA00051722"/>
    </source>
</evidence>
<comment type="caution">
    <text evidence="13">The sequence shown here is derived from an EMBL/GenBank/DDBJ whole genome shotgun (WGS) entry which is preliminary data.</text>
</comment>
<keyword evidence="15" id="KW-1185">Reference proteome</keyword>
<keyword evidence="3" id="KW-0488">Methylation</keyword>
<dbReference type="PROSITE" id="PS50056">
    <property type="entry name" value="TYR_PHOSPHATASE_2"/>
    <property type="match status" value="1"/>
</dbReference>
<evidence type="ECO:0000256" key="8">
    <source>
        <dbReference type="ARBA" id="ARBA00023289"/>
    </source>
</evidence>
<dbReference type="Gene3D" id="3.90.190.10">
    <property type="entry name" value="Protein tyrosine phosphatase superfamily"/>
    <property type="match status" value="1"/>
</dbReference>
<evidence type="ECO:0000256" key="6">
    <source>
        <dbReference type="ARBA" id="ARBA00023157"/>
    </source>
</evidence>
<reference evidence="13" key="2">
    <citation type="submission" date="2013-03" db="EMBL/GenBank/DDBJ databases">
        <authorList>
            <person name="Motta M.C.M."/>
            <person name="Martins A.C.A."/>
            <person name="Preta C.M.C.C."/>
            <person name="Silva R."/>
            <person name="de Souza S.S."/>
            <person name="Klein C.C."/>
            <person name="de Almeida L.G.P."/>
            <person name="Cunha O.L."/>
            <person name="Colabardini A.C."/>
            <person name="Lima B.A."/>
            <person name="Machado C.R."/>
            <person name="Soares C.M.A."/>
            <person name="de Menezes C.B.A."/>
            <person name="Bartolomeu D.C."/>
            <person name="Grisard E.C."/>
            <person name="Fantinatti-Garboggini F."/>
            <person name="Rodrigues-Luiz G.F."/>
            <person name="Wagner G."/>
            <person name="Goldman G.H."/>
            <person name="Fietto J.L.R."/>
            <person name="Ciapina L.P."/>
            <person name="Brocchi M."/>
            <person name="Elias M.C."/>
            <person name="Goldman M.H.S."/>
            <person name="Sagot M.-F."/>
            <person name="Pereira M."/>
            <person name="Stoco P.H."/>
            <person name="Teixeira S.M.R."/>
            <person name="de Mendonca-Neto R.P."/>
            <person name="Maciel T.E.F."/>
            <person name="Mendes T.A.O."/>
            <person name="Urmenyi T.P."/>
            <person name="Teixeira M.M.G."/>
            <person name="de Camargo E.F.P."/>
            <person name="de Sousa W."/>
            <person name="Schenkman S."/>
            <person name="de Vasconcelos A.T.R."/>
        </authorList>
    </citation>
    <scope>NUCLEOTIDE SEQUENCE</scope>
</reference>
<evidence type="ECO:0000313" key="14">
    <source>
        <dbReference type="EMBL" id="EPY31258.1"/>
    </source>
</evidence>
<dbReference type="SUPFAM" id="SSF52799">
    <property type="entry name" value="(Phosphotyrosine protein) phosphatases II"/>
    <property type="match status" value="1"/>
</dbReference>
<comment type="similarity">
    <text evidence="1">Belongs to the protein-tyrosine phosphatase family.</text>
</comment>
<dbReference type="Proteomes" id="UP000015354">
    <property type="component" value="Unassembled WGS sequence"/>
</dbReference>
<dbReference type="GO" id="GO:0005737">
    <property type="term" value="C:cytoplasm"/>
    <property type="evidence" value="ECO:0007669"/>
    <property type="project" value="UniProtKB-ARBA"/>
</dbReference>
<organism evidence="13 15">
    <name type="scientific">Strigomonas culicis</name>
    <dbReference type="NCBI Taxonomy" id="28005"/>
    <lineage>
        <taxon>Eukaryota</taxon>
        <taxon>Discoba</taxon>
        <taxon>Euglenozoa</taxon>
        <taxon>Kinetoplastea</taxon>
        <taxon>Metakinetoplastina</taxon>
        <taxon>Trypanosomatida</taxon>
        <taxon>Trypanosomatidae</taxon>
        <taxon>Strigomonadinae</taxon>
        <taxon>Strigomonas</taxon>
    </lineage>
</organism>
<dbReference type="InterPro" id="IPR029021">
    <property type="entry name" value="Prot-tyrosine_phosphatase-like"/>
</dbReference>
<dbReference type="EC" id="3.1.3.48" evidence="2"/>
<keyword evidence="4" id="KW-0378">Hydrolase</keyword>
<protein>
    <recommendedName>
        <fullName evidence="10">Protein tyrosine phosphatase PRL-1</fullName>
        <ecNumber evidence="2">3.1.3.48</ecNumber>
    </recommendedName>
</protein>
<dbReference type="InterPro" id="IPR057023">
    <property type="entry name" value="PTP-SAK"/>
</dbReference>
<keyword evidence="7" id="KW-0449">Lipoprotein</keyword>
<dbReference type="Pfam" id="PF22784">
    <property type="entry name" value="PTP-SAK"/>
    <property type="match status" value="1"/>
</dbReference>
<dbReference type="EMBL" id="ATMH01003544">
    <property type="protein sequence ID" value="EPY31258.1"/>
    <property type="molecule type" value="Genomic_DNA"/>
</dbReference>
<evidence type="ECO:0000259" key="11">
    <source>
        <dbReference type="PROSITE" id="PS50054"/>
    </source>
</evidence>
<dbReference type="GO" id="GO:0004725">
    <property type="term" value="F:protein tyrosine phosphatase activity"/>
    <property type="evidence" value="ECO:0007669"/>
    <property type="project" value="UniProtKB-EC"/>
</dbReference>
<keyword evidence="6" id="KW-1015">Disulfide bond</keyword>
<gene>
    <name evidence="14" type="ORF">STCU_03544</name>
    <name evidence="13" type="ORF">STCU_07297</name>
</gene>
<sequence length="209" mass="22909">MGHATCAGVLCHLIPSPPFFFSFSFARVYVVSALMDANGTLVDCKNAADEVVFRFLILDAPSPSSLPTYVKLLQKHKVQHLVRACGPTYNSDVVEKNGIKVHGWTFDDGAPPTQTVLDNWMQLLEEEAGRQPPSTIAVHCVAGLGRAPILVALALVEYGRMAPLDAVGYVRERRKGAINQVQLNWLMRYRTKHGQGSDRSLVCANCAVM</sequence>
<keyword evidence="5" id="KW-0904">Protein phosphatase</keyword>
<name>S9U634_9TRYP</name>
<keyword evidence="8" id="KW-0636">Prenylation</keyword>
<feature type="domain" description="Tyrosine specific protein phosphatases" evidence="12">
    <location>
        <begin position="118"/>
        <end position="185"/>
    </location>
</feature>
<evidence type="ECO:0000256" key="5">
    <source>
        <dbReference type="ARBA" id="ARBA00022912"/>
    </source>
</evidence>
<dbReference type="InterPro" id="IPR050561">
    <property type="entry name" value="PTP"/>
</dbReference>
<dbReference type="PROSITE" id="PS50054">
    <property type="entry name" value="TYR_PHOSPHATASE_DUAL"/>
    <property type="match status" value="1"/>
</dbReference>
<dbReference type="FunFam" id="3.90.190.10:FF:000086">
    <property type="entry name" value="Protein tyrosine phosphatase-like protein"/>
    <property type="match status" value="1"/>
</dbReference>
<dbReference type="PANTHER" id="PTHR23339">
    <property type="entry name" value="TYROSINE SPECIFIC PROTEIN PHOSPHATASE AND DUAL SPECIFICITY PROTEIN PHOSPHATASE"/>
    <property type="match status" value="1"/>
</dbReference>
<evidence type="ECO:0000256" key="7">
    <source>
        <dbReference type="ARBA" id="ARBA00023288"/>
    </source>
</evidence>
<dbReference type="InterPro" id="IPR020422">
    <property type="entry name" value="TYR_PHOSPHATASE_DUAL_dom"/>
</dbReference>
<dbReference type="EMBL" id="ATMH01007297">
    <property type="protein sequence ID" value="EPY24204.1"/>
    <property type="molecule type" value="Genomic_DNA"/>
</dbReference>
<evidence type="ECO:0000256" key="10">
    <source>
        <dbReference type="ARBA" id="ARBA00073125"/>
    </source>
</evidence>
<accession>S9U634</accession>
<evidence type="ECO:0000256" key="1">
    <source>
        <dbReference type="ARBA" id="ARBA00009580"/>
    </source>
</evidence>
<dbReference type="CDD" id="cd14500">
    <property type="entry name" value="PTP-IVa"/>
    <property type="match status" value="1"/>
</dbReference>
<proteinExistence type="inferred from homology"/>
<dbReference type="OrthoDB" id="5632at2759"/>
<reference evidence="13 15" key="1">
    <citation type="journal article" date="2013" name="PLoS ONE">
        <title>Predicting the Proteins of Angomonas deanei, Strigomonas culicis and Their Respective Endosymbionts Reveals New Aspects of the Trypanosomatidae Family.</title>
        <authorList>
            <person name="Motta M.C."/>
            <person name="Martins A.C."/>
            <person name="de Souza S.S."/>
            <person name="Catta-Preta C.M."/>
            <person name="Silva R."/>
            <person name="Klein C.C."/>
            <person name="de Almeida L.G."/>
            <person name="de Lima Cunha O."/>
            <person name="Ciapina L.P."/>
            <person name="Brocchi M."/>
            <person name="Colabardini A.C."/>
            <person name="de Araujo Lima B."/>
            <person name="Machado C.R."/>
            <person name="de Almeida Soares C.M."/>
            <person name="Probst C.M."/>
            <person name="de Menezes C.B."/>
            <person name="Thompson C.E."/>
            <person name="Bartholomeu D.C."/>
            <person name="Gradia D.F."/>
            <person name="Pavoni D.P."/>
            <person name="Grisard E.C."/>
            <person name="Fantinatti-Garboggini F."/>
            <person name="Marchini F.K."/>
            <person name="Rodrigues-Luiz G.F."/>
            <person name="Wagner G."/>
            <person name="Goldman G.H."/>
            <person name="Fietto J.L."/>
            <person name="Elias M.C."/>
            <person name="Goldman M.H."/>
            <person name="Sagot M.F."/>
            <person name="Pereira M."/>
            <person name="Stoco P.H."/>
            <person name="de Mendonca-Neto R.P."/>
            <person name="Teixeira S.M."/>
            <person name="Maciel T.E."/>
            <person name="de Oliveira Mendes T.A."/>
            <person name="Urmenyi T.P."/>
            <person name="de Souza W."/>
            <person name="Schenkman S."/>
            <person name="de Vasconcelos A.T."/>
        </authorList>
    </citation>
    <scope>NUCLEOTIDE SEQUENCE [LARGE SCALE GENOMIC DNA]</scope>
</reference>
<evidence type="ECO:0000259" key="12">
    <source>
        <dbReference type="PROSITE" id="PS50056"/>
    </source>
</evidence>
<evidence type="ECO:0000313" key="13">
    <source>
        <dbReference type="EMBL" id="EPY24204.1"/>
    </source>
</evidence>
<feature type="domain" description="Tyrosine-protein phosphatase" evidence="11">
    <location>
        <begin position="46"/>
        <end position="198"/>
    </location>
</feature>